<evidence type="ECO:0000256" key="1">
    <source>
        <dbReference type="ARBA" id="ARBA00022679"/>
    </source>
</evidence>
<proteinExistence type="predicted"/>
<dbReference type="Gene3D" id="3.30.559.10">
    <property type="entry name" value="Chloramphenicol acetyltransferase-like domain"/>
    <property type="match status" value="1"/>
</dbReference>
<dbReference type="OrthoDB" id="1862401at2759"/>
<gene>
    <name evidence="3" type="ORF">FNV43_RR13511</name>
</gene>
<dbReference type="Proteomes" id="UP000796880">
    <property type="component" value="Unassembled WGS sequence"/>
</dbReference>
<keyword evidence="4" id="KW-1185">Reference proteome</keyword>
<comment type="caution">
    <text evidence="3">The sequence shown here is derived from an EMBL/GenBank/DDBJ whole genome shotgun (WGS) entry which is preliminary data.</text>
</comment>
<dbReference type="InterPro" id="IPR051504">
    <property type="entry name" value="Plant_metabolite_acyltrans"/>
</dbReference>
<protein>
    <submittedName>
        <fullName evidence="3">Uncharacterized protein</fullName>
    </submittedName>
</protein>
<dbReference type="Pfam" id="PF02458">
    <property type="entry name" value="Transferase"/>
    <property type="match status" value="1"/>
</dbReference>
<sequence>MTDHLLKCLNKAKFFHHQVQSHQPIFLSSSLTYHFFFVLWRNAFTSKPYIFYTDDDSIPFTVVESTADFNQLIVADDYPLEVQVLRPFVPSLPPEARVGNNNDTRVVPLMALQVSVFPNMGICIGVTFNHVVADGRAFHHFMRSWVSICRTRRREDLIRSIDMPLLLLKVEDKLNCEAHRFEES</sequence>
<dbReference type="AlphaFoldDB" id="A0A8K0H154"/>
<accession>A0A8K0H154</accession>
<dbReference type="InterPro" id="IPR023213">
    <property type="entry name" value="CAT-like_dom_sf"/>
</dbReference>
<evidence type="ECO:0000256" key="2">
    <source>
        <dbReference type="ARBA" id="ARBA00023315"/>
    </source>
</evidence>
<evidence type="ECO:0000313" key="3">
    <source>
        <dbReference type="EMBL" id="KAF3443821.1"/>
    </source>
</evidence>
<evidence type="ECO:0000313" key="4">
    <source>
        <dbReference type="Proteomes" id="UP000796880"/>
    </source>
</evidence>
<dbReference type="PANTHER" id="PTHR31625">
    <property type="match status" value="1"/>
</dbReference>
<organism evidence="3 4">
    <name type="scientific">Rhamnella rubrinervis</name>
    <dbReference type="NCBI Taxonomy" id="2594499"/>
    <lineage>
        <taxon>Eukaryota</taxon>
        <taxon>Viridiplantae</taxon>
        <taxon>Streptophyta</taxon>
        <taxon>Embryophyta</taxon>
        <taxon>Tracheophyta</taxon>
        <taxon>Spermatophyta</taxon>
        <taxon>Magnoliopsida</taxon>
        <taxon>eudicotyledons</taxon>
        <taxon>Gunneridae</taxon>
        <taxon>Pentapetalae</taxon>
        <taxon>rosids</taxon>
        <taxon>fabids</taxon>
        <taxon>Rosales</taxon>
        <taxon>Rhamnaceae</taxon>
        <taxon>rhamnoid group</taxon>
        <taxon>Rhamneae</taxon>
        <taxon>Rhamnella</taxon>
    </lineage>
</organism>
<keyword evidence="1" id="KW-0808">Transferase</keyword>
<name>A0A8K0H154_9ROSA</name>
<keyword evidence="2" id="KW-0012">Acyltransferase</keyword>
<dbReference type="EMBL" id="VOIH02000006">
    <property type="protein sequence ID" value="KAF3443821.1"/>
    <property type="molecule type" value="Genomic_DNA"/>
</dbReference>
<reference evidence="3" key="1">
    <citation type="submission" date="2020-03" db="EMBL/GenBank/DDBJ databases">
        <title>A high-quality chromosome-level genome assembly of a woody plant with both climbing and erect habits, Rhamnella rubrinervis.</title>
        <authorList>
            <person name="Lu Z."/>
            <person name="Yang Y."/>
            <person name="Zhu X."/>
            <person name="Sun Y."/>
        </authorList>
    </citation>
    <scope>NUCLEOTIDE SEQUENCE</scope>
    <source>
        <strain evidence="3">BYM</strain>
        <tissue evidence="3">Leaf</tissue>
    </source>
</reference>
<dbReference type="GO" id="GO:0016747">
    <property type="term" value="F:acyltransferase activity, transferring groups other than amino-acyl groups"/>
    <property type="evidence" value="ECO:0007669"/>
    <property type="project" value="UniProtKB-ARBA"/>
</dbReference>